<comment type="caution">
    <text evidence="2">The sequence shown here is derived from an EMBL/GenBank/DDBJ whole genome shotgun (WGS) entry which is preliminary data.</text>
</comment>
<evidence type="ECO:0000256" key="1">
    <source>
        <dbReference type="ARBA" id="ARBA00034736"/>
    </source>
</evidence>
<dbReference type="AlphaFoldDB" id="A0A286UMH3"/>
<dbReference type="GO" id="GO:0016740">
    <property type="term" value="F:transferase activity"/>
    <property type="evidence" value="ECO:0007669"/>
    <property type="project" value="UniProtKB-KW"/>
</dbReference>
<dbReference type="PANTHER" id="PTHR32226">
    <property type="entry name" value="TELO2-INTERACTING PROTEIN 2"/>
    <property type="match status" value="1"/>
</dbReference>
<evidence type="ECO:0000313" key="2">
    <source>
        <dbReference type="EMBL" id="PAV20807.1"/>
    </source>
</evidence>
<dbReference type="GO" id="GO:0005829">
    <property type="term" value="C:cytosol"/>
    <property type="evidence" value="ECO:0007669"/>
    <property type="project" value="TreeGrafter"/>
</dbReference>
<dbReference type="PANTHER" id="PTHR32226:SF2">
    <property type="entry name" value="TELO2-INTERACTING PROTEIN 2"/>
    <property type="match status" value="1"/>
</dbReference>
<dbReference type="Pfam" id="PF10521">
    <property type="entry name" value="Tti2"/>
    <property type="match status" value="1"/>
</dbReference>
<accession>A0A286UMH3</accession>
<dbReference type="InParanoid" id="A0A286UMH3"/>
<reference evidence="2 3" key="1">
    <citation type="journal article" date="2017" name="Mol. Ecol.">
        <title>Comparative and population genomic landscape of Phellinus noxius: A hypervariable fungus causing root rot in trees.</title>
        <authorList>
            <person name="Chung C.L."/>
            <person name="Lee T.J."/>
            <person name="Akiba M."/>
            <person name="Lee H.H."/>
            <person name="Kuo T.H."/>
            <person name="Liu D."/>
            <person name="Ke H.M."/>
            <person name="Yokoi T."/>
            <person name="Roa M.B."/>
            <person name="Lu M.J."/>
            <person name="Chang Y.Y."/>
            <person name="Ann P.J."/>
            <person name="Tsai J.N."/>
            <person name="Chen C.Y."/>
            <person name="Tzean S.S."/>
            <person name="Ota Y."/>
            <person name="Hattori T."/>
            <person name="Sahashi N."/>
            <person name="Liou R.F."/>
            <person name="Kikuchi T."/>
            <person name="Tsai I.J."/>
        </authorList>
    </citation>
    <scope>NUCLEOTIDE SEQUENCE [LARGE SCALE GENOMIC DNA]</scope>
    <source>
        <strain evidence="2 3">FFPRI411160</strain>
    </source>
</reference>
<dbReference type="EMBL" id="NBII01000003">
    <property type="protein sequence ID" value="PAV20807.1"/>
    <property type="molecule type" value="Genomic_DNA"/>
</dbReference>
<sequence length="380" mass="43422">MSDPDLDLAQNLIIPPEFNNKRQRDDESVQWNEKTQSLLKSFEGKQLSNSRSIASIAQLIGPEVWLEQETNDIAQRLLDSTEFSIELIRSILEDYVKPIFLANPHPQVNLNTGRILPKLAGGSLASIDYYQEQNWKGQPGVANVVSWCIRHIPENGYEQVWHLLIPPLMILIDDYQAAYKLRGALLALDLLENVPVTILKRTGISKLLLTALSKAYTSLHDDLSPDLIRTITPIILRLIDKTTEPNSEQRFDQIFHILGDHIIGSVWVFSNQEKDTIEASMEVLPSLIHNLGIGTVRYLKALIPQCVHCITLNENVPRTPALEKASLKALVALIQECEPRMDRWKDRKEREMRANGESWWLKYSPHYPKLARVFLMMNTH</sequence>
<dbReference type="GO" id="GO:0110078">
    <property type="term" value="C:TTT Hsp90 cochaperone complex"/>
    <property type="evidence" value="ECO:0007669"/>
    <property type="project" value="InterPro"/>
</dbReference>
<keyword evidence="3" id="KW-1185">Reference proteome</keyword>
<dbReference type="STRING" id="2282107.A0A286UMH3"/>
<comment type="similarity">
    <text evidence="1">Belongs to the TTI2 family.</text>
</comment>
<name>A0A286UMH3_9AGAM</name>
<dbReference type="SUPFAM" id="SSF48371">
    <property type="entry name" value="ARM repeat"/>
    <property type="match status" value="1"/>
</dbReference>
<protein>
    <submittedName>
        <fullName evidence="2">Atp:trna-specific trna nucleotidyltransferase</fullName>
    </submittedName>
</protein>
<dbReference type="Proteomes" id="UP000217199">
    <property type="component" value="Unassembled WGS sequence"/>
</dbReference>
<gene>
    <name evidence="2" type="ORF">PNOK_0343400</name>
</gene>
<dbReference type="InterPro" id="IPR016024">
    <property type="entry name" value="ARM-type_fold"/>
</dbReference>
<dbReference type="InterPro" id="IPR018870">
    <property type="entry name" value="Tti2"/>
</dbReference>
<dbReference type="OrthoDB" id="6417021at2759"/>
<proteinExistence type="inferred from homology"/>
<organism evidence="2 3">
    <name type="scientific">Pyrrhoderma noxium</name>
    <dbReference type="NCBI Taxonomy" id="2282107"/>
    <lineage>
        <taxon>Eukaryota</taxon>
        <taxon>Fungi</taxon>
        <taxon>Dikarya</taxon>
        <taxon>Basidiomycota</taxon>
        <taxon>Agaricomycotina</taxon>
        <taxon>Agaricomycetes</taxon>
        <taxon>Hymenochaetales</taxon>
        <taxon>Hymenochaetaceae</taxon>
        <taxon>Pyrrhoderma</taxon>
    </lineage>
</organism>
<evidence type="ECO:0000313" key="3">
    <source>
        <dbReference type="Proteomes" id="UP000217199"/>
    </source>
</evidence>
<dbReference type="GO" id="GO:0005634">
    <property type="term" value="C:nucleus"/>
    <property type="evidence" value="ECO:0007669"/>
    <property type="project" value="TreeGrafter"/>
</dbReference>